<dbReference type="Proteomes" id="UP000008281">
    <property type="component" value="Unassembled WGS sequence"/>
</dbReference>
<dbReference type="CTD" id="9804927"/>
<dbReference type="PANTHER" id="PTHR31379:SF1">
    <property type="entry name" value="F-BOX C PROTEIN-RELATED"/>
    <property type="match status" value="1"/>
</dbReference>
<dbReference type="InParanoid" id="E3M9F8"/>
<gene>
    <name evidence="1" type="ORF">CRE_14668</name>
</gene>
<dbReference type="GeneID" id="9804927"/>
<dbReference type="KEGG" id="crq:GCK72_007675"/>
<name>E3M9F8_CAERE</name>
<dbReference type="RefSeq" id="XP_003107305.2">
    <property type="nucleotide sequence ID" value="XM_003107257.2"/>
</dbReference>
<dbReference type="HOGENOM" id="CLU_1225789_0_0_1"/>
<evidence type="ECO:0000313" key="1">
    <source>
        <dbReference type="EMBL" id="EFO96363.1"/>
    </source>
</evidence>
<keyword evidence="2" id="KW-1185">Reference proteome</keyword>
<dbReference type="InterPro" id="IPR021942">
    <property type="entry name" value="DUF3557"/>
</dbReference>
<dbReference type="PANTHER" id="PTHR31379">
    <property type="entry name" value="F-BOX C PROTEIN-RELATED-RELATED"/>
    <property type="match status" value="1"/>
</dbReference>
<evidence type="ECO:0000313" key="2">
    <source>
        <dbReference type="Proteomes" id="UP000008281"/>
    </source>
</evidence>
<dbReference type="EMBL" id="DS268430">
    <property type="protein sequence ID" value="EFO96363.1"/>
    <property type="molecule type" value="Genomic_DNA"/>
</dbReference>
<accession>E3M9F8</accession>
<dbReference type="AlphaFoldDB" id="E3M9F8"/>
<sequence length="226" mass="25757">MKVNKPLTYLSLNCVLKYTDPNIRLQLASVSPGGKSTEKLVPLKVDQLNIKATSFTINDTNYNLGVIRHYPDVTKAPKWALESNAAGGTSLDVGEFGDPITRECQRLTMKEPSDEENSLKFEHFLQLTITSKNGTKLFERMQYNKTITESMDYFLKKFLLGNRANLNVHTVRFDYLPEIGDFRFRSKNLIIGDVDPVRAQNSLDEIASPLESMELFGQKFLMRPHF</sequence>
<dbReference type="OrthoDB" id="5908841at2759"/>
<reference evidence="1" key="1">
    <citation type="submission" date="2007-07" db="EMBL/GenBank/DDBJ databases">
        <title>PCAP assembly of the Caenorhabditis remanei genome.</title>
        <authorList>
            <consortium name="The Caenorhabditis remanei Sequencing Consortium"/>
            <person name="Wilson R.K."/>
        </authorList>
    </citation>
    <scope>NUCLEOTIDE SEQUENCE [LARGE SCALE GENOMIC DNA]</scope>
    <source>
        <strain evidence="1">PB4641</strain>
    </source>
</reference>
<proteinExistence type="predicted"/>
<organism evidence="2">
    <name type="scientific">Caenorhabditis remanei</name>
    <name type="common">Caenorhabditis vulgaris</name>
    <dbReference type="NCBI Taxonomy" id="31234"/>
    <lineage>
        <taxon>Eukaryota</taxon>
        <taxon>Metazoa</taxon>
        <taxon>Ecdysozoa</taxon>
        <taxon>Nematoda</taxon>
        <taxon>Chromadorea</taxon>
        <taxon>Rhabditida</taxon>
        <taxon>Rhabditina</taxon>
        <taxon>Rhabditomorpha</taxon>
        <taxon>Rhabditoidea</taxon>
        <taxon>Rhabditidae</taxon>
        <taxon>Peloderinae</taxon>
        <taxon>Caenorhabditis</taxon>
    </lineage>
</organism>
<protein>
    <submittedName>
        <fullName evidence="1">Uncharacterized protein</fullName>
    </submittedName>
</protein>